<protein>
    <submittedName>
        <fullName evidence="5">3-oxoacyl-ACP reductase</fullName>
    </submittedName>
</protein>
<feature type="domain" description="Ketoreductase" evidence="4">
    <location>
        <begin position="10"/>
        <end position="195"/>
    </location>
</feature>
<dbReference type="NCBIfam" id="NF005862">
    <property type="entry name" value="PRK07792.1"/>
    <property type="match status" value="1"/>
</dbReference>
<dbReference type="Gene3D" id="3.40.50.720">
    <property type="entry name" value="NAD(P)-binding Rossmann-like Domain"/>
    <property type="match status" value="1"/>
</dbReference>
<dbReference type="InterPro" id="IPR002347">
    <property type="entry name" value="SDR_fam"/>
</dbReference>
<evidence type="ECO:0000256" key="1">
    <source>
        <dbReference type="ARBA" id="ARBA00006484"/>
    </source>
</evidence>
<dbReference type="PANTHER" id="PTHR45024:SF2">
    <property type="entry name" value="SCP2 DOMAIN-CONTAINING PROTEIN"/>
    <property type="match status" value="1"/>
</dbReference>
<comment type="caution">
    <text evidence="5">The sequence shown here is derived from an EMBL/GenBank/DDBJ whole genome shotgun (WGS) entry which is preliminary data.</text>
</comment>
<sequence>MSSEINLTDRTAVVTGAGAGLGRSEALALAAHGARVVVNDVGAGAEEVVREIKDLGSDAVAVTGDIGDWSMGDRLVGTAVERFGSLDIVVNNAGVLRDKMVFNLSESDWDDVIRVHLKGHAALSRAAAAHWRAAGKAAGGPVYGRVVNTSSEAFLFGAPGQPNYSAAKAGITALTLATAQGLARYGVRANAICPRARTSMTADAFGAGEAAGGLDIMAPERVAAFVSYLASPASEGINGQVFVVYGDMVALLAPPTVEHKFTAADGAFTPEEFDSQLTPYFTGRDPYRNFAAYSISELDTTGTQQPPAPR</sequence>
<keyword evidence="2" id="KW-0560">Oxidoreductase</keyword>
<organism evidence="5 6">
    <name type="scientific">Streptomyces diacarni</name>
    <dbReference type="NCBI Taxonomy" id="2800381"/>
    <lineage>
        <taxon>Bacteria</taxon>
        <taxon>Bacillati</taxon>
        <taxon>Actinomycetota</taxon>
        <taxon>Actinomycetes</taxon>
        <taxon>Kitasatosporales</taxon>
        <taxon>Streptomycetaceae</taxon>
        <taxon>Streptomyces</taxon>
    </lineage>
</organism>
<dbReference type="PRINTS" id="PR00080">
    <property type="entry name" value="SDRFAMILY"/>
</dbReference>
<dbReference type="SMART" id="SM00822">
    <property type="entry name" value="PKS_KR"/>
    <property type="match status" value="1"/>
</dbReference>
<reference evidence="5 6" key="1">
    <citation type="submission" date="2018-06" db="EMBL/GenBank/DDBJ databases">
        <title>Streptomyces reniochalinae sp. nov. and Streptomyces diacarnus sp. nov. from marine sponges.</title>
        <authorList>
            <person name="Li L."/>
        </authorList>
    </citation>
    <scope>NUCLEOTIDE SEQUENCE [LARGE SCALE GENOMIC DNA]</scope>
    <source>
        <strain evidence="5 6">LHW51701</strain>
    </source>
</reference>
<dbReference type="PROSITE" id="PS00061">
    <property type="entry name" value="ADH_SHORT"/>
    <property type="match status" value="1"/>
</dbReference>
<dbReference type="GO" id="GO:0016491">
    <property type="term" value="F:oxidoreductase activity"/>
    <property type="evidence" value="ECO:0007669"/>
    <property type="project" value="UniProtKB-KW"/>
</dbReference>
<dbReference type="InterPro" id="IPR051687">
    <property type="entry name" value="Peroxisomal_Beta-Oxidation"/>
</dbReference>
<evidence type="ECO:0000313" key="5">
    <source>
        <dbReference type="EMBL" id="RCG24852.1"/>
    </source>
</evidence>
<dbReference type="PANTHER" id="PTHR45024">
    <property type="entry name" value="DEHYDROGENASES, SHORT CHAIN"/>
    <property type="match status" value="1"/>
</dbReference>
<dbReference type="AlphaFoldDB" id="A0A367F4R6"/>
<accession>A0A367F4R6</accession>
<dbReference type="EMBL" id="QOIN01000039">
    <property type="protein sequence ID" value="RCG24852.1"/>
    <property type="molecule type" value="Genomic_DNA"/>
</dbReference>
<dbReference type="Pfam" id="PF00106">
    <property type="entry name" value="adh_short"/>
    <property type="match status" value="1"/>
</dbReference>
<dbReference type="SUPFAM" id="SSF51735">
    <property type="entry name" value="NAD(P)-binding Rossmann-fold domains"/>
    <property type="match status" value="1"/>
</dbReference>
<evidence type="ECO:0000256" key="3">
    <source>
        <dbReference type="RuleBase" id="RU000363"/>
    </source>
</evidence>
<dbReference type="InterPro" id="IPR057326">
    <property type="entry name" value="KR_dom"/>
</dbReference>
<evidence type="ECO:0000256" key="2">
    <source>
        <dbReference type="ARBA" id="ARBA00023002"/>
    </source>
</evidence>
<gene>
    <name evidence="5" type="ORF">DTL70_11050</name>
</gene>
<proteinExistence type="inferred from homology"/>
<evidence type="ECO:0000259" key="4">
    <source>
        <dbReference type="SMART" id="SM00822"/>
    </source>
</evidence>
<dbReference type="RefSeq" id="WP_114021700.1">
    <property type="nucleotide sequence ID" value="NZ_JBEYTF010000074.1"/>
</dbReference>
<dbReference type="Proteomes" id="UP000252914">
    <property type="component" value="Unassembled WGS sequence"/>
</dbReference>
<evidence type="ECO:0000313" key="6">
    <source>
        <dbReference type="Proteomes" id="UP000252914"/>
    </source>
</evidence>
<keyword evidence="6" id="KW-1185">Reference proteome</keyword>
<comment type="similarity">
    <text evidence="1 3">Belongs to the short-chain dehydrogenases/reductases (SDR) family.</text>
</comment>
<name>A0A367F4R6_9ACTN</name>
<dbReference type="PRINTS" id="PR00081">
    <property type="entry name" value="GDHRDH"/>
</dbReference>
<dbReference type="InterPro" id="IPR020904">
    <property type="entry name" value="Sc_DH/Rdtase_CS"/>
</dbReference>
<dbReference type="InterPro" id="IPR036291">
    <property type="entry name" value="NAD(P)-bd_dom_sf"/>
</dbReference>